<dbReference type="EMBL" id="CADCXY010000003">
    <property type="protein sequence ID" value="CAB0151178.1"/>
    <property type="molecule type" value="Genomic_DNA"/>
</dbReference>
<feature type="transmembrane region" description="Helical" evidence="5">
    <location>
        <begin position="294"/>
        <end position="317"/>
    </location>
</feature>
<feature type="transmembrane region" description="Helical" evidence="5">
    <location>
        <begin position="41"/>
        <end position="64"/>
    </location>
</feature>
<feature type="transmembrane region" description="Helical" evidence="5">
    <location>
        <begin position="12"/>
        <end position="35"/>
    </location>
</feature>
<proteinExistence type="predicted"/>
<dbReference type="GO" id="GO:0016020">
    <property type="term" value="C:membrane"/>
    <property type="evidence" value="ECO:0007669"/>
    <property type="project" value="UniProtKB-SubCell"/>
</dbReference>
<feature type="transmembrane region" description="Helical" evidence="5">
    <location>
        <begin position="84"/>
        <end position="103"/>
    </location>
</feature>
<feature type="transmembrane region" description="Helical" evidence="5">
    <location>
        <begin position="210"/>
        <end position="230"/>
    </location>
</feature>
<feature type="transmembrane region" description="Helical" evidence="5">
    <location>
        <begin position="115"/>
        <end position="134"/>
    </location>
</feature>
<evidence type="ECO:0000256" key="3">
    <source>
        <dbReference type="ARBA" id="ARBA00022989"/>
    </source>
</evidence>
<dbReference type="PANTHER" id="PTHR43424">
    <property type="entry name" value="LOCUS PUTATIVE PROTEIN 1-RELATED"/>
    <property type="match status" value="1"/>
</dbReference>
<evidence type="ECO:0000313" key="6">
    <source>
        <dbReference type="EMBL" id="CAB0151178.1"/>
    </source>
</evidence>
<feature type="transmembrane region" description="Helical" evidence="5">
    <location>
        <begin position="383"/>
        <end position="402"/>
    </location>
</feature>
<evidence type="ECO:0000256" key="4">
    <source>
        <dbReference type="ARBA" id="ARBA00023136"/>
    </source>
</evidence>
<feature type="transmembrane region" description="Helical" evidence="5">
    <location>
        <begin position="256"/>
        <end position="273"/>
    </location>
</feature>
<keyword evidence="7" id="KW-1185">Reference proteome</keyword>
<keyword evidence="3 5" id="KW-1133">Transmembrane helix</keyword>
<organism evidence="6 7">
    <name type="scientific">Pseudidiomarina piscicola</name>
    <dbReference type="NCBI Taxonomy" id="2614830"/>
    <lineage>
        <taxon>Bacteria</taxon>
        <taxon>Pseudomonadati</taxon>
        <taxon>Pseudomonadota</taxon>
        <taxon>Gammaproteobacteria</taxon>
        <taxon>Alteromonadales</taxon>
        <taxon>Idiomarinaceae</taxon>
        <taxon>Pseudidiomarina</taxon>
    </lineage>
</organism>
<dbReference type="Proteomes" id="UP000481517">
    <property type="component" value="Unassembled WGS sequence"/>
</dbReference>
<dbReference type="RefSeq" id="WP_281351457.1">
    <property type="nucleotide sequence ID" value="NZ_CADCXY010000003.1"/>
</dbReference>
<name>A0A6S6WQC1_9GAMM</name>
<gene>
    <name evidence="6" type="ORF">PSI9734_01591</name>
</gene>
<feature type="transmembrane region" description="Helical" evidence="5">
    <location>
        <begin position="323"/>
        <end position="344"/>
    </location>
</feature>
<dbReference type="Pfam" id="PF01943">
    <property type="entry name" value="Polysacc_synt"/>
    <property type="match status" value="1"/>
</dbReference>
<dbReference type="AlphaFoldDB" id="A0A6S6WQC1"/>
<dbReference type="InterPro" id="IPR002797">
    <property type="entry name" value="Polysacc_synth"/>
</dbReference>
<evidence type="ECO:0000256" key="2">
    <source>
        <dbReference type="ARBA" id="ARBA00022692"/>
    </source>
</evidence>
<evidence type="ECO:0000256" key="5">
    <source>
        <dbReference type="SAM" id="Phobius"/>
    </source>
</evidence>
<comment type="subcellular location">
    <subcellularLocation>
        <location evidence="1">Membrane</location>
        <topology evidence="1">Multi-pass membrane protein</topology>
    </subcellularLocation>
</comment>
<evidence type="ECO:0000313" key="7">
    <source>
        <dbReference type="Proteomes" id="UP000481517"/>
    </source>
</evidence>
<reference evidence="6 7" key="1">
    <citation type="submission" date="2020-02" db="EMBL/GenBank/DDBJ databases">
        <authorList>
            <person name="Rodrigo-Torres L."/>
            <person name="Arahal R. D."/>
            <person name="Lucena T."/>
        </authorList>
    </citation>
    <scope>NUCLEOTIDE SEQUENCE [LARGE SCALE GENOMIC DNA]</scope>
    <source>
        <strain evidence="6 7">CECT 9734</strain>
    </source>
</reference>
<feature type="transmembrane region" description="Helical" evidence="5">
    <location>
        <begin position="146"/>
        <end position="164"/>
    </location>
</feature>
<accession>A0A6S6WQC1</accession>
<keyword evidence="2 5" id="KW-0812">Transmembrane</keyword>
<feature type="transmembrane region" description="Helical" evidence="5">
    <location>
        <begin position="170"/>
        <end position="189"/>
    </location>
</feature>
<sequence length="443" mass="48825">MIRAALKNSSWLISEKVVGMAVNLVVALVVARALGPELFGQLNYVLALVALVLPLAALGMNALIMRELVEAPTRETEIMSTAAAYRSIGALLGILALITWAFVSSSMPTDERISLVVIGSAAILQSFQVVEFYFQAQVSAHYIVKMRAAVILTAGIAKLVVVFVNPSLVPIAAVFALEYLAWGLGYIFLYQKRSNGFAWRAIHWRYGWDLLKQAFWLILSGVAAVLYLKIDQVMLGTMVDKSEVGIYAVAVKLSEVWYFFATAIATSFFAGLIKLKKTNFNVYQQRLQQLCDGLFVCALLVATAVTLLADPVVLWLFGEAYRGASTILMIHVWASLFVFMRALASKWLIAERLLVFSLVSHGVGAALNVSMNLILIPSYQGEGAAVATLISYAGAAYFAFWLSAQTRPLARIMSYSLILPFTFGYRYWRAVRKLREALKLGKN</sequence>
<keyword evidence="4 5" id="KW-0472">Membrane</keyword>
<evidence type="ECO:0000256" key="1">
    <source>
        <dbReference type="ARBA" id="ARBA00004141"/>
    </source>
</evidence>
<feature type="transmembrane region" description="Helical" evidence="5">
    <location>
        <begin position="353"/>
        <end position="377"/>
    </location>
</feature>
<protein>
    <submittedName>
        <fullName evidence="6">Uncharacterized protein</fullName>
    </submittedName>
</protein>
<dbReference type="InterPro" id="IPR052556">
    <property type="entry name" value="PolySynth_Transporter"/>
</dbReference>
<dbReference type="PANTHER" id="PTHR43424:SF1">
    <property type="entry name" value="LOCUS PUTATIVE PROTEIN 1-RELATED"/>
    <property type="match status" value="1"/>
</dbReference>
<dbReference type="CDD" id="cd13128">
    <property type="entry name" value="MATE_Wzx_like"/>
    <property type="match status" value="1"/>
</dbReference>